<dbReference type="EMBL" id="BARW01042636">
    <property type="protein sequence ID" value="GAJ16294.1"/>
    <property type="molecule type" value="Genomic_DNA"/>
</dbReference>
<reference evidence="1" key="1">
    <citation type="journal article" date="2014" name="Front. Microbiol.">
        <title>High frequency of phylogenetically diverse reductive dehalogenase-homologous genes in deep subseafloor sedimentary metagenomes.</title>
        <authorList>
            <person name="Kawai M."/>
            <person name="Futagami T."/>
            <person name="Toyoda A."/>
            <person name="Takaki Y."/>
            <person name="Nishi S."/>
            <person name="Hori S."/>
            <person name="Arai W."/>
            <person name="Tsubouchi T."/>
            <person name="Morono Y."/>
            <person name="Uchiyama I."/>
            <person name="Ito T."/>
            <person name="Fujiyama A."/>
            <person name="Inagaki F."/>
            <person name="Takami H."/>
        </authorList>
    </citation>
    <scope>NUCLEOTIDE SEQUENCE</scope>
    <source>
        <strain evidence="1">Expedition CK06-06</strain>
    </source>
</reference>
<comment type="caution">
    <text evidence="1">The sequence shown here is derived from an EMBL/GenBank/DDBJ whole genome shotgun (WGS) entry which is preliminary data.</text>
</comment>
<sequence length="57" mass="6774">VSYRLRDFLVKNLEQGKLITHTKWNREDKLEEFKDSPEPLVMLSPSFDRGVDLPQEK</sequence>
<evidence type="ECO:0000313" key="1">
    <source>
        <dbReference type="EMBL" id="GAJ16294.1"/>
    </source>
</evidence>
<organism evidence="1">
    <name type="scientific">marine sediment metagenome</name>
    <dbReference type="NCBI Taxonomy" id="412755"/>
    <lineage>
        <taxon>unclassified sequences</taxon>
        <taxon>metagenomes</taxon>
        <taxon>ecological metagenomes</taxon>
    </lineage>
</organism>
<gene>
    <name evidence="1" type="ORF">S12H4_63050</name>
</gene>
<name>X1UFH9_9ZZZZ</name>
<accession>X1UFH9</accession>
<protein>
    <submittedName>
        <fullName evidence="1">Uncharacterized protein</fullName>
    </submittedName>
</protein>
<proteinExistence type="predicted"/>
<dbReference type="AlphaFoldDB" id="X1UFH9"/>
<feature type="non-terminal residue" evidence="1">
    <location>
        <position position="1"/>
    </location>
</feature>
<feature type="non-terminal residue" evidence="1">
    <location>
        <position position="57"/>
    </location>
</feature>